<keyword evidence="4" id="KW-0233">DNA recombination</keyword>
<organism evidence="7 8">
    <name type="scientific">Komagataeibacter rhaeticus</name>
    <dbReference type="NCBI Taxonomy" id="215221"/>
    <lineage>
        <taxon>Bacteria</taxon>
        <taxon>Pseudomonadati</taxon>
        <taxon>Pseudomonadota</taxon>
        <taxon>Alphaproteobacteria</taxon>
        <taxon>Acetobacterales</taxon>
        <taxon>Acetobacteraceae</taxon>
        <taxon>Komagataeibacter</taxon>
    </lineage>
</organism>
<dbReference type="GO" id="GO:0003677">
    <property type="term" value="F:DNA binding"/>
    <property type="evidence" value="ECO:0007669"/>
    <property type="project" value="UniProtKB-KW"/>
</dbReference>
<dbReference type="KEGG" id="kre:GWK63_12865"/>
<gene>
    <name evidence="7" type="ORF">GWK63_12865</name>
</gene>
<dbReference type="CDD" id="cd00801">
    <property type="entry name" value="INT_P4_C"/>
    <property type="match status" value="1"/>
</dbReference>
<keyword evidence="3" id="KW-0238">DNA-binding</keyword>
<dbReference type="InterPro" id="IPR002104">
    <property type="entry name" value="Integrase_catalytic"/>
</dbReference>
<dbReference type="GO" id="GO:0015074">
    <property type="term" value="P:DNA integration"/>
    <property type="evidence" value="ECO:0007669"/>
    <property type="project" value="UniProtKB-KW"/>
</dbReference>
<evidence type="ECO:0000256" key="1">
    <source>
        <dbReference type="ARBA" id="ARBA00008857"/>
    </source>
</evidence>
<dbReference type="InterPro" id="IPR010998">
    <property type="entry name" value="Integrase_recombinase_N"/>
</dbReference>
<dbReference type="GO" id="GO:0006310">
    <property type="term" value="P:DNA recombination"/>
    <property type="evidence" value="ECO:0007669"/>
    <property type="project" value="UniProtKB-KW"/>
</dbReference>
<proteinExistence type="inferred from homology"/>
<evidence type="ECO:0000256" key="4">
    <source>
        <dbReference type="ARBA" id="ARBA00023172"/>
    </source>
</evidence>
<feature type="region of interest" description="Disordered" evidence="5">
    <location>
        <begin position="559"/>
        <end position="588"/>
    </location>
</feature>
<comment type="similarity">
    <text evidence="1">Belongs to the 'phage' integrase family.</text>
</comment>
<dbReference type="InterPro" id="IPR013762">
    <property type="entry name" value="Integrase-like_cat_sf"/>
</dbReference>
<dbReference type="EMBL" id="CP050139">
    <property type="protein sequence ID" value="QIP36253.1"/>
    <property type="molecule type" value="Genomic_DNA"/>
</dbReference>
<dbReference type="PANTHER" id="PTHR30629:SF2">
    <property type="entry name" value="PROPHAGE INTEGRASE INTS-RELATED"/>
    <property type="match status" value="1"/>
</dbReference>
<evidence type="ECO:0000256" key="3">
    <source>
        <dbReference type="ARBA" id="ARBA00023125"/>
    </source>
</evidence>
<dbReference type="PROSITE" id="PS51898">
    <property type="entry name" value="TYR_RECOMBINASE"/>
    <property type="match status" value="1"/>
</dbReference>
<dbReference type="InterPro" id="IPR011010">
    <property type="entry name" value="DNA_brk_join_enz"/>
</dbReference>
<evidence type="ECO:0000313" key="8">
    <source>
        <dbReference type="Proteomes" id="UP000502533"/>
    </source>
</evidence>
<dbReference type="GeneID" id="85023055"/>
<dbReference type="Proteomes" id="UP000502533">
    <property type="component" value="Chromosome"/>
</dbReference>
<evidence type="ECO:0000256" key="5">
    <source>
        <dbReference type="SAM" id="MobiDB-lite"/>
    </source>
</evidence>
<protein>
    <submittedName>
        <fullName evidence="7">Tyrosine-type recombinase/integrase</fullName>
    </submittedName>
</protein>
<dbReference type="InterPro" id="IPR050808">
    <property type="entry name" value="Phage_Integrase"/>
</dbReference>
<dbReference type="InterPro" id="IPR038488">
    <property type="entry name" value="Integrase_DNA-bd_sf"/>
</dbReference>
<accession>A0A858JQW3</accession>
<dbReference type="SUPFAM" id="SSF56349">
    <property type="entry name" value="DNA breaking-rejoining enzymes"/>
    <property type="match status" value="1"/>
</dbReference>
<dbReference type="Pfam" id="PF13356">
    <property type="entry name" value="Arm-DNA-bind_3"/>
    <property type="match status" value="1"/>
</dbReference>
<dbReference type="InterPro" id="IPR025166">
    <property type="entry name" value="Integrase_DNA_bind_dom"/>
</dbReference>
<dbReference type="Gene3D" id="3.30.160.390">
    <property type="entry name" value="Integrase, DNA-binding domain"/>
    <property type="match status" value="1"/>
</dbReference>
<dbReference type="RefSeq" id="WP_166498156.1">
    <property type="nucleotide sequence ID" value="NZ_CP050139.1"/>
</dbReference>
<evidence type="ECO:0000259" key="6">
    <source>
        <dbReference type="PROSITE" id="PS51898"/>
    </source>
</evidence>
<dbReference type="Gene3D" id="1.10.150.130">
    <property type="match status" value="1"/>
</dbReference>
<reference evidence="7 8" key="1">
    <citation type="submission" date="2020-03" db="EMBL/GenBank/DDBJ databases">
        <title>Isolation of cellulose-producing strains, genome characterization and application of the synthesized cellulose films as an economical and sustainable material for piezoelectric sensor construction.</title>
        <authorList>
            <person name="Mangayil R.K."/>
        </authorList>
    </citation>
    <scope>NUCLEOTIDE SEQUENCE [LARGE SCALE GENOMIC DNA]</scope>
    <source>
        <strain evidence="7 8">ENS 9a1a</strain>
    </source>
</reference>
<dbReference type="InterPro" id="IPR053876">
    <property type="entry name" value="Phage_int_M"/>
</dbReference>
<name>A0A858JQW3_9PROT</name>
<evidence type="ECO:0000313" key="7">
    <source>
        <dbReference type="EMBL" id="QIP36253.1"/>
    </source>
</evidence>
<dbReference type="PANTHER" id="PTHR30629">
    <property type="entry name" value="PROPHAGE INTEGRASE"/>
    <property type="match status" value="1"/>
</dbReference>
<dbReference type="Pfam" id="PF00589">
    <property type="entry name" value="Phage_integrase"/>
    <property type="match status" value="1"/>
</dbReference>
<evidence type="ECO:0000256" key="2">
    <source>
        <dbReference type="ARBA" id="ARBA00022908"/>
    </source>
</evidence>
<dbReference type="Gene3D" id="1.10.443.10">
    <property type="entry name" value="Intergrase catalytic core"/>
    <property type="match status" value="1"/>
</dbReference>
<feature type="domain" description="Tyr recombinase" evidence="6">
    <location>
        <begin position="207"/>
        <end position="399"/>
    </location>
</feature>
<sequence>MSLTDVVVRQARATGKDYTLGDQDGLSLCVTARGGKSWHFRYSWLGRQKRMSLGSYPEVSLREARTLRDQARALVAQGANPQVERDQRRSAARQAAEHNFEVVFTQWHAHRALSLRHGRQTALSQVERIFAKDVLPVLGTLSIYDIRRHHLLDVLDRVEKRGALSMAKKIRCWLNQMFRYALVKVPGLEQNPASDLDVVARPLPPVRNNPFLRLDDMPAFLKRLRRYRGRLQTQLGIRLLLLTGVRTGELRAATPDQFHLDEGLWVIPAESVKQLQLTLRKQRKRPQDIPPYIVPLSAHAIEIVRFLLAQMAPAQRYLFHHDSNLRKRISENTLNAALKRMGYADQLTGHGIRSTLSTALNEIGYPMNWIDGQLSHADPHRVSATYNHALYVEPRRRMMQDWADRLDLLEQDQVMAASTPLAVRIEEGAAGGEKPSPSRPLPPSPQLRLVAEVAGEPMPTVPVHRLSAVRRPAQEENPALSQLQRDQMLLMDTLEAPHNLPVAEFAKLAGKSRRWISYEVQAGNLLAIAVGNRGQRVPDWHLDPVKHRMIQAVLKQAWDADPPDRREEISYDRFPADRSVPKSHSRRE</sequence>
<dbReference type="Pfam" id="PF22022">
    <property type="entry name" value="Phage_int_M"/>
    <property type="match status" value="1"/>
</dbReference>
<keyword evidence="2" id="KW-0229">DNA integration</keyword>
<feature type="compositionally biased region" description="Basic and acidic residues" evidence="5">
    <location>
        <begin position="562"/>
        <end position="580"/>
    </location>
</feature>
<dbReference type="AlphaFoldDB" id="A0A858JQW3"/>
<keyword evidence="8" id="KW-1185">Reference proteome</keyword>